<feature type="region of interest" description="Disordered" evidence="1">
    <location>
        <begin position="197"/>
        <end position="218"/>
    </location>
</feature>
<feature type="region of interest" description="Disordered" evidence="1">
    <location>
        <begin position="677"/>
        <end position="701"/>
    </location>
</feature>
<proteinExistence type="predicted"/>
<feature type="region of interest" description="Disordered" evidence="1">
    <location>
        <begin position="715"/>
        <end position="740"/>
    </location>
</feature>
<name>A0A914IBN2_GLORO</name>
<dbReference type="AlphaFoldDB" id="A0A914IBN2"/>
<evidence type="ECO:0000313" key="3">
    <source>
        <dbReference type="WBParaSite" id="Gr19_v10_g8448.t1"/>
    </source>
</evidence>
<feature type="compositionally biased region" description="Basic and acidic residues" evidence="1">
    <location>
        <begin position="204"/>
        <end position="214"/>
    </location>
</feature>
<dbReference type="Proteomes" id="UP000887572">
    <property type="component" value="Unplaced"/>
</dbReference>
<evidence type="ECO:0000313" key="2">
    <source>
        <dbReference type="Proteomes" id="UP000887572"/>
    </source>
</evidence>
<dbReference type="WBParaSite" id="Gr19_v10_g8448.t1">
    <property type="protein sequence ID" value="Gr19_v10_g8448.t1"/>
    <property type="gene ID" value="Gr19_v10_g8448"/>
</dbReference>
<protein>
    <submittedName>
        <fullName evidence="3">Uncharacterized protein</fullName>
    </submittedName>
</protein>
<feature type="region of interest" description="Disordered" evidence="1">
    <location>
        <begin position="95"/>
        <end position="118"/>
    </location>
</feature>
<feature type="region of interest" description="Disordered" evidence="1">
    <location>
        <begin position="25"/>
        <end position="45"/>
    </location>
</feature>
<feature type="region of interest" description="Disordered" evidence="1">
    <location>
        <begin position="581"/>
        <end position="607"/>
    </location>
</feature>
<evidence type="ECO:0000256" key="1">
    <source>
        <dbReference type="SAM" id="MobiDB-lite"/>
    </source>
</evidence>
<organism evidence="2 3">
    <name type="scientific">Globodera rostochiensis</name>
    <name type="common">Golden nematode worm</name>
    <name type="synonym">Heterodera rostochiensis</name>
    <dbReference type="NCBI Taxonomy" id="31243"/>
    <lineage>
        <taxon>Eukaryota</taxon>
        <taxon>Metazoa</taxon>
        <taxon>Ecdysozoa</taxon>
        <taxon>Nematoda</taxon>
        <taxon>Chromadorea</taxon>
        <taxon>Rhabditida</taxon>
        <taxon>Tylenchina</taxon>
        <taxon>Tylenchomorpha</taxon>
        <taxon>Tylenchoidea</taxon>
        <taxon>Heteroderidae</taxon>
        <taxon>Heteroderinae</taxon>
        <taxon>Globodera</taxon>
    </lineage>
</organism>
<accession>A0A914IBN2</accession>
<reference evidence="3" key="1">
    <citation type="submission" date="2022-11" db="UniProtKB">
        <authorList>
            <consortium name="WormBaseParasite"/>
        </authorList>
    </citation>
    <scope>IDENTIFICATION</scope>
</reference>
<sequence>MMHRSPIAWPSADFVDRKDFAAMSEDEDPYAVSSDSDDEKGPPPKIAIDREAELSLSQIKQSLAQDEHKAVKDERTLEEIEELRKTKAAAVKRDFEEGKVSTAEGAQSAKEEVHGLDRSTLGQFKDKFENLSDTLQQNMAEKMQAGATKDELEEIKSQVNEVKQKWRTGDLEGAENLEDSATRDELEALKGVNVKGRFQPGQGEFHKSYDRSELDTSGAADARKSFLEGSAFAGREVSSAAAGEMSELKFTALDAYKDKFEKGPYAEDIQRARVELDLQLDELKQAFEKPESEMSPEERLAKKRAEIEAEFARYKLTRKLRAKQQQEEGGDETAAAGAQETFFPSYCTTVNCTTVHLYGGVLPEPLPPNHRMRAQPPPVYVKDAVTLTVHVYSSVYNTVYPHVLPLTEAPTTILCCVVVVFVLDVCPHTLCQNTFRAAPLMPFQCQCLPSSPTTASTSVCAGCPPIDRSISRRFRLLTIAPPPLFPLSMVDDGGGGAVVEANVLPMAYEEEGAHRNVAVRLDDVVYQHQHDDAETDAGDVAAADAAAAFVADIATYGNTSWSSGWTDQVVQQLLHTGADTARRTRSAATASRRHRRRLCSGDDAGEEEGEYDVKNLMNKFLNIDLTPKERASKLDELEALRVEAKNLTKKFEQPNLDSVEVSEDKRRQLEAEFQQLKEERQQARKEYEEEMAESAALGGEKEEIQVAADHASKMAAKWEKIHAKEAKKAEKSKMPAKSTT</sequence>
<feature type="compositionally biased region" description="Basic and acidic residues" evidence="1">
    <location>
        <begin position="677"/>
        <end position="687"/>
    </location>
</feature>
<feature type="compositionally biased region" description="Basic and acidic residues" evidence="1">
    <location>
        <begin position="715"/>
        <end position="733"/>
    </location>
</feature>
<keyword evidence="2" id="KW-1185">Reference proteome</keyword>